<evidence type="ECO:0000259" key="3">
    <source>
        <dbReference type="SMART" id="SM00903"/>
    </source>
</evidence>
<comment type="similarity">
    <text evidence="1">Belongs to the non-flavoprotein flavin reductase family.</text>
</comment>
<dbReference type="InterPro" id="IPR012349">
    <property type="entry name" value="Split_barrel_FMN-bd"/>
</dbReference>
<protein>
    <submittedName>
        <fullName evidence="4">Flavin reductase</fullName>
    </submittedName>
</protein>
<dbReference type="SUPFAM" id="SSF50475">
    <property type="entry name" value="FMN-binding split barrel"/>
    <property type="match status" value="1"/>
</dbReference>
<dbReference type="SMART" id="SM00903">
    <property type="entry name" value="Flavin_Reduct"/>
    <property type="match status" value="1"/>
</dbReference>
<organism evidence="4 5">
    <name type="scientific">Saccharopolyspora karakumensis</name>
    <dbReference type="NCBI Taxonomy" id="2530386"/>
    <lineage>
        <taxon>Bacteria</taxon>
        <taxon>Bacillati</taxon>
        <taxon>Actinomycetota</taxon>
        <taxon>Actinomycetes</taxon>
        <taxon>Pseudonocardiales</taxon>
        <taxon>Pseudonocardiaceae</taxon>
        <taxon>Saccharopolyspora</taxon>
    </lineage>
</organism>
<keyword evidence="2" id="KW-0560">Oxidoreductase</keyword>
<dbReference type="GO" id="GO:0042602">
    <property type="term" value="F:riboflavin reductase (NADPH) activity"/>
    <property type="evidence" value="ECO:0007669"/>
    <property type="project" value="TreeGrafter"/>
</dbReference>
<dbReference type="GO" id="GO:0010181">
    <property type="term" value="F:FMN binding"/>
    <property type="evidence" value="ECO:0007669"/>
    <property type="project" value="InterPro"/>
</dbReference>
<name>A0A4R5BQE3_9PSEU</name>
<evidence type="ECO:0000256" key="1">
    <source>
        <dbReference type="ARBA" id="ARBA00008898"/>
    </source>
</evidence>
<dbReference type="Proteomes" id="UP000294723">
    <property type="component" value="Unassembled WGS sequence"/>
</dbReference>
<keyword evidence="5" id="KW-1185">Reference proteome</keyword>
<dbReference type="EMBL" id="SMLA01000013">
    <property type="protein sequence ID" value="TDD89158.1"/>
    <property type="molecule type" value="Genomic_DNA"/>
</dbReference>
<dbReference type="PANTHER" id="PTHR30466">
    <property type="entry name" value="FLAVIN REDUCTASE"/>
    <property type="match status" value="1"/>
</dbReference>
<evidence type="ECO:0000313" key="5">
    <source>
        <dbReference type="Proteomes" id="UP000294723"/>
    </source>
</evidence>
<proteinExistence type="inferred from homology"/>
<dbReference type="InterPro" id="IPR002563">
    <property type="entry name" value="Flavin_Rdtase-like_dom"/>
</dbReference>
<evidence type="ECO:0000256" key="2">
    <source>
        <dbReference type="ARBA" id="ARBA00023002"/>
    </source>
</evidence>
<dbReference type="Gene3D" id="2.30.110.10">
    <property type="entry name" value="Electron Transport, Fmn-binding Protein, Chain A"/>
    <property type="match status" value="1"/>
</dbReference>
<dbReference type="PANTHER" id="PTHR30466:SF11">
    <property type="entry name" value="FLAVIN-DEPENDENT MONOOXYGENASE, REDUCTASE SUBUNIT HSAB"/>
    <property type="match status" value="1"/>
</dbReference>
<dbReference type="Gene3D" id="3.30.450.40">
    <property type="match status" value="1"/>
</dbReference>
<feature type="domain" description="Flavin reductase like" evidence="3">
    <location>
        <begin position="31"/>
        <end position="174"/>
    </location>
</feature>
<dbReference type="AlphaFoldDB" id="A0A4R5BQE3"/>
<dbReference type="InterPro" id="IPR050268">
    <property type="entry name" value="NADH-dep_flavin_reductase"/>
</dbReference>
<gene>
    <name evidence="4" type="ORF">E1202_11610</name>
</gene>
<dbReference type="SUPFAM" id="SSF55781">
    <property type="entry name" value="GAF domain-like"/>
    <property type="match status" value="1"/>
</dbReference>
<accession>A0A4R5BQE3</accession>
<dbReference type="InterPro" id="IPR029016">
    <property type="entry name" value="GAF-like_dom_sf"/>
</dbReference>
<reference evidence="4 5" key="1">
    <citation type="submission" date="2019-03" db="EMBL/GenBank/DDBJ databases">
        <title>Draft genome sequences of novel Actinobacteria.</title>
        <authorList>
            <person name="Sahin N."/>
            <person name="Ay H."/>
            <person name="Saygin H."/>
        </authorList>
    </citation>
    <scope>NUCLEOTIDE SEQUENCE [LARGE SCALE GENOMIC DNA]</scope>
    <source>
        <strain evidence="4 5">5K548</strain>
    </source>
</reference>
<comment type="caution">
    <text evidence="4">The sequence shown here is derived from an EMBL/GenBank/DDBJ whole genome shotgun (WGS) entry which is preliminary data.</text>
</comment>
<dbReference type="Pfam" id="PF01613">
    <property type="entry name" value="Flavin_Reduct"/>
    <property type="match status" value="1"/>
</dbReference>
<sequence>MPMFTTRSGGDHVTVPEERTGVDPAVFREVIGHYPTGVAVATGFDDDEPIGMVIGTFSAVSLEPPLVSFMPQKSSRTYARLAKAPTLCINVLAHDQLSLCRTMAVPRGDKFDQVSWHVSDWHAPALDGAVAHIHCSTHSTVEAGDHLIVLCSVEAMAVNRPVTPLLFFQGGFGGFSPCGTATRGDAELIGALRHADSARNHVERLAHDLRCEAAALVAIGAEELTTAVSACGGTASRVAALGERVPLTPPIGEAYVAGARTEVVERWLAKVSPAEPDLVEHYRSRLASVERHGAALSIVDPQERAAYDRLLDALREYSSRELTPARERAVREALAQTRQFFEDVELHEDGTYDVGAIVVPVRSPDGDISMVVRVTQLPSGVGGQQVKDWIRTVKGAAAAAEHDLGRSCGPGSHKAGLRDQLLWYESDFPL</sequence>
<evidence type="ECO:0000313" key="4">
    <source>
        <dbReference type="EMBL" id="TDD89158.1"/>
    </source>
</evidence>